<keyword evidence="6 13" id="KW-0560">Oxidoreductase</keyword>
<feature type="binding site" evidence="10">
    <location>
        <position position="119"/>
    </location>
    <ligand>
        <name>Ca(2+)</name>
        <dbReference type="ChEBI" id="CHEBI:29108"/>
        <label>1</label>
    </ligand>
</feature>
<evidence type="ECO:0000256" key="1">
    <source>
        <dbReference type="ARBA" id="ARBA00000189"/>
    </source>
</evidence>
<dbReference type="PANTHER" id="PTHR31517:SF48">
    <property type="entry name" value="PEROXIDASE 16-RELATED"/>
    <property type="match status" value="1"/>
</dbReference>
<name>A0A7U2HZK2_PHANO</name>
<keyword evidence="8" id="KW-0325">Glycoprotein</keyword>
<keyword evidence="10 13" id="KW-0106">Calcium</keyword>
<dbReference type="EC" id="1.11.1.-" evidence="13"/>
<keyword evidence="7 10" id="KW-0408">Iron</keyword>
<dbReference type="PROSITE" id="PS50873">
    <property type="entry name" value="PEROXIDASE_4"/>
    <property type="match status" value="1"/>
</dbReference>
<reference evidence="16" key="1">
    <citation type="journal article" date="2021" name="BMC Genomics">
        <title>Chromosome-level genome assembly and manually-curated proteome of model necrotroph Parastagonospora nodorum Sn15 reveals a genome-wide trove of candidate effector homologs, and redundancy of virulence-related functions within an accessory chromosome.</title>
        <authorList>
            <person name="Bertazzoni S."/>
            <person name="Jones D.A.B."/>
            <person name="Phan H.T."/>
            <person name="Tan K.-C."/>
            <person name="Hane J.K."/>
        </authorList>
    </citation>
    <scope>NUCLEOTIDE SEQUENCE [LARGE SCALE GENOMIC DNA]</scope>
    <source>
        <strain evidence="16">SN15 / ATCC MYA-4574 / FGSC 10173)</strain>
    </source>
</reference>
<feature type="signal peptide" evidence="13">
    <location>
        <begin position="1"/>
        <end position="19"/>
    </location>
</feature>
<keyword evidence="4 10" id="KW-0349">Heme</keyword>
<dbReference type="PRINTS" id="PR00462">
    <property type="entry name" value="LIGNINASE"/>
</dbReference>
<evidence type="ECO:0000259" key="14">
    <source>
        <dbReference type="PROSITE" id="PS50873"/>
    </source>
</evidence>
<dbReference type="GO" id="GO:0046872">
    <property type="term" value="F:metal ion binding"/>
    <property type="evidence" value="ECO:0007669"/>
    <property type="project" value="UniProtKB-UniRule"/>
</dbReference>
<dbReference type="EMBL" id="CP069028">
    <property type="protein sequence ID" value="QRC96194.1"/>
    <property type="molecule type" value="Genomic_DNA"/>
</dbReference>
<feature type="chain" id="PRO_5031610356" description="Peroxidase" evidence="13">
    <location>
        <begin position="20"/>
        <end position="339"/>
    </location>
</feature>
<feature type="binding site" evidence="10">
    <location>
        <position position="225"/>
    </location>
    <ligand>
        <name>Ca(2+)</name>
        <dbReference type="ChEBI" id="CHEBI:29108"/>
        <label>2</label>
    </ligand>
</feature>
<dbReference type="GO" id="GO:0006979">
    <property type="term" value="P:response to oxidative stress"/>
    <property type="evidence" value="ECO:0007669"/>
    <property type="project" value="InterPro"/>
</dbReference>
<feature type="binding site" evidence="10">
    <location>
        <position position="249"/>
    </location>
    <ligand>
        <name>Ca(2+)</name>
        <dbReference type="ChEBI" id="CHEBI:29108"/>
        <label>2</label>
    </ligand>
</feature>
<gene>
    <name evidence="15" type="ORF">JI435_011530</name>
</gene>
<keyword evidence="16" id="KW-1185">Reference proteome</keyword>
<evidence type="ECO:0000256" key="10">
    <source>
        <dbReference type="PIRSR" id="PIRSR601621-2"/>
    </source>
</evidence>
<feature type="domain" description="Plant heme peroxidase family profile" evidence="14">
    <location>
        <begin position="102"/>
        <end position="332"/>
    </location>
</feature>
<keyword evidence="3 13" id="KW-0575">Peroxidase</keyword>
<feature type="active site" description="Proton acceptor" evidence="9">
    <location>
        <position position="111"/>
    </location>
</feature>
<comment type="similarity">
    <text evidence="2 13">Belongs to the peroxidase family. Ligninase subfamily.</text>
</comment>
<dbReference type="PRINTS" id="PR00458">
    <property type="entry name" value="PEROXIDASE"/>
</dbReference>
<evidence type="ECO:0000313" key="16">
    <source>
        <dbReference type="Proteomes" id="UP000663193"/>
    </source>
</evidence>
<feature type="binding site" description="axial binding residue" evidence="10">
    <location>
        <position position="224"/>
    </location>
    <ligand>
        <name>heme b</name>
        <dbReference type="ChEBI" id="CHEBI:60344"/>
    </ligand>
    <ligandPart>
        <name>Fe</name>
        <dbReference type="ChEBI" id="CHEBI:18248"/>
    </ligandPart>
</feature>
<dbReference type="InterPro" id="IPR001621">
    <property type="entry name" value="Ligninase"/>
</dbReference>
<feature type="site" description="Transition state stabilizer" evidence="11">
    <location>
        <position position="107"/>
    </location>
</feature>
<organism evidence="15 16">
    <name type="scientific">Phaeosphaeria nodorum (strain SN15 / ATCC MYA-4574 / FGSC 10173)</name>
    <name type="common">Glume blotch fungus</name>
    <name type="synonym">Parastagonospora nodorum</name>
    <dbReference type="NCBI Taxonomy" id="321614"/>
    <lineage>
        <taxon>Eukaryota</taxon>
        <taxon>Fungi</taxon>
        <taxon>Dikarya</taxon>
        <taxon>Ascomycota</taxon>
        <taxon>Pezizomycotina</taxon>
        <taxon>Dothideomycetes</taxon>
        <taxon>Pleosporomycetidae</taxon>
        <taxon>Pleosporales</taxon>
        <taxon>Pleosporineae</taxon>
        <taxon>Phaeosphaeriaceae</taxon>
        <taxon>Parastagonospora</taxon>
    </lineage>
</organism>
<feature type="binding site" evidence="10">
    <location>
        <position position="121"/>
    </location>
    <ligand>
        <name>Ca(2+)</name>
        <dbReference type="ChEBI" id="CHEBI:29108"/>
        <label>1</label>
    </ligand>
</feature>
<keyword evidence="5 10" id="KW-0479">Metal-binding</keyword>
<feature type="binding site" evidence="10">
    <location>
        <position position="242"/>
    </location>
    <ligand>
        <name>Ca(2+)</name>
        <dbReference type="ChEBI" id="CHEBI:29108"/>
        <label>2</label>
    </ligand>
</feature>
<dbReference type="InterPro" id="IPR010255">
    <property type="entry name" value="Haem_peroxidase_sf"/>
</dbReference>
<dbReference type="PROSITE" id="PS00436">
    <property type="entry name" value="PEROXIDASE_2"/>
    <property type="match status" value="1"/>
</dbReference>
<feature type="binding site" evidence="10">
    <location>
        <position position="112"/>
    </location>
    <ligand>
        <name>Ca(2+)</name>
        <dbReference type="ChEBI" id="CHEBI:29108"/>
        <label>1</label>
    </ligand>
</feature>
<feature type="disulfide bond" evidence="12">
    <location>
        <begin position="77"/>
        <end position="315"/>
    </location>
</feature>
<evidence type="ECO:0000256" key="11">
    <source>
        <dbReference type="PIRSR" id="PIRSR601621-3"/>
    </source>
</evidence>
<feature type="binding site" evidence="10">
    <location>
        <position position="244"/>
    </location>
    <ligand>
        <name>Ca(2+)</name>
        <dbReference type="ChEBI" id="CHEBI:29108"/>
        <label>2</label>
    </ligand>
</feature>
<evidence type="ECO:0000256" key="5">
    <source>
        <dbReference type="ARBA" id="ARBA00022723"/>
    </source>
</evidence>
<comment type="cofactor">
    <cofactor evidence="10 13">
        <name>Ca(2+)</name>
        <dbReference type="ChEBI" id="CHEBI:29108"/>
    </cofactor>
    <text evidence="10 13">Binds 2 calcium ions per subunit.</text>
</comment>
<evidence type="ECO:0000256" key="4">
    <source>
        <dbReference type="ARBA" id="ARBA00022617"/>
    </source>
</evidence>
<protein>
    <recommendedName>
        <fullName evidence="13">Peroxidase</fullName>
        <ecNumber evidence="13">1.11.1.-</ecNumber>
    </recommendedName>
</protein>
<comment type="cofactor">
    <cofactor evidence="10">
        <name>heme b</name>
        <dbReference type="ChEBI" id="CHEBI:60344"/>
    </cofactor>
    <text evidence="10">Binds 1 heme b (iron(II)-protoporphyrin IX) group per subunit.</text>
</comment>
<keyword evidence="13" id="KW-0732">Signal</keyword>
<dbReference type="Gene3D" id="1.10.420.10">
    <property type="entry name" value="Peroxidase, domain 2"/>
    <property type="match status" value="1"/>
</dbReference>
<evidence type="ECO:0000256" key="8">
    <source>
        <dbReference type="ARBA" id="ARBA00023180"/>
    </source>
</evidence>
<dbReference type="Gene3D" id="1.10.520.10">
    <property type="match status" value="1"/>
</dbReference>
<dbReference type="InterPro" id="IPR000823">
    <property type="entry name" value="Peroxidase_pln"/>
</dbReference>
<dbReference type="SUPFAM" id="SSF48113">
    <property type="entry name" value="Heme-dependent peroxidases"/>
    <property type="match status" value="1"/>
</dbReference>
<evidence type="ECO:0000256" key="12">
    <source>
        <dbReference type="PIRSR" id="PIRSR601621-4"/>
    </source>
</evidence>
<proteinExistence type="inferred from homology"/>
<dbReference type="OrthoDB" id="2113341at2759"/>
<dbReference type="InterPro" id="IPR002016">
    <property type="entry name" value="Haem_peroxidase"/>
</dbReference>
<dbReference type="AlphaFoldDB" id="A0A7U2HZK2"/>
<accession>A0A7U2HZK2</accession>
<dbReference type="VEuPathDB" id="FungiDB:JI435_011530"/>
<feature type="disulfide bond" evidence="12">
    <location>
        <begin position="98"/>
        <end position="169"/>
    </location>
</feature>
<dbReference type="GO" id="GO:0140825">
    <property type="term" value="F:lactoperoxidase activity"/>
    <property type="evidence" value="ECO:0007669"/>
    <property type="project" value="UniProtKB-EC"/>
</dbReference>
<evidence type="ECO:0000256" key="6">
    <source>
        <dbReference type="ARBA" id="ARBA00023002"/>
    </source>
</evidence>
<dbReference type="PANTHER" id="PTHR31517">
    <property type="match status" value="1"/>
</dbReference>
<dbReference type="Proteomes" id="UP000663193">
    <property type="component" value="Chromosome 6"/>
</dbReference>
<comment type="catalytic activity">
    <reaction evidence="1">
        <text>2 a phenolic donor + H2O2 = 2 a phenolic radical donor + 2 H2O</text>
        <dbReference type="Rhea" id="RHEA:56136"/>
        <dbReference type="ChEBI" id="CHEBI:15377"/>
        <dbReference type="ChEBI" id="CHEBI:16240"/>
        <dbReference type="ChEBI" id="CHEBI:139520"/>
        <dbReference type="ChEBI" id="CHEBI:139521"/>
        <dbReference type="EC" id="1.11.1.7"/>
    </reaction>
</comment>
<keyword evidence="12" id="KW-1015">Disulfide bond</keyword>
<dbReference type="Pfam" id="PF00141">
    <property type="entry name" value="peroxidase"/>
    <property type="match status" value="1"/>
</dbReference>
<evidence type="ECO:0000256" key="2">
    <source>
        <dbReference type="ARBA" id="ARBA00006089"/>
    </source>
</evidence>
<sequence length="339" mass="35893">MYIRHVLVTALAAANFANACVYANESSPISAQAFHSSHMEDEIKSATTHTKRGINSMFGWLNDMLTKTGVNKGQETCPPVWKEISTALTAQFLADGQCTDAARAAIRASFHDCFNGACDGSLILADECSRSENRGLERLCGNLGSLAQQKEVGVADLIQFAAAHAIKTCPGGPTVPVKIGRKDSDQANTQGILPGPRAESGDLIKLFASKGFSPIDLAALIGAHTTAKQRISDPAQAGASLDSTVGTWDNKYYSETKNGGAPFTLPADKSISQNPITAIPFGTFAISKGAWDFAFVAAMTKMSMLGVNGAGLVDCTSALPGGSRKREIRSSNLFDRLKW</sequence>
<evidence type="ECO:0000256" key="9">
    <source>
        <dbReference type="PIRSR" id="PIRSR601621-1"/>
    </source>
</evidence>
<dbReference type="InterPro" id="IPR019794">
    <property type="entry name" value="Peroxidases_AS"/>
</dbReference>
<evidence type="ECO:0000313" key="15">
    <source>
        <dbReference type="EMBL" id="QRC96194.1"/>
    </source>
</evidence>
<dbReference type="GO" id="GO:0020037">
    <property type="term" value="F:heme binding"/>
    <property type="evidence" value="ECO:0007669"/>
    <property type="project" value="UniProtKB-UniRule"/>
</dbReference>
<evidence type="ECO:0000256" key="13">
    <source>
        <dbReference type="RuleBase" id="RU363051"/>
    </source>
</evidence>
<evidence type="ECO:0000256" key="7">
    <source>
        <dbReference type="ARBA" id="ARBA00023004"/>
    </source>
</evidence>
<evidence type="ECO:0000256" key="3">
    <source>
        <dbReference type="ARBA" id="ARBA00022559"/>
    </source>
</evidence>